<accession>A0A382DG72</accession>
<proteinExistence type="predicted"/>
<evidence type="ECO:0000313" key="4">
    <source>
        <dbReference type="EMBL" id="SVB37506.1"/>
    </source>
</evidence>
<evidence type="ECO:0000256" key="1">
    <source>
        <dbReference type="ARBA" id="ARBA00022729"/>
    </source>
</evidence>
<evidence type="ECO:0000259" key="3">
    <source>
        <dbReference type="PROSITE" id="PS50914"/>
    </source>
</evidence>
<feature type="domain" description="BON" evidence="3">
    <location>
        <begin position="114"/>
        <end position="180"/>
    </location>
</feature>
<evidence type="ECO:0000256" key="2">
    <source>
        <dbReference type="SAM" id="Phobius"/>
    </source>
</evidence>
<dbReference type="InterPro" id="IPR007055">
    <property type="entry name" value="BON_dom"/>
</dbReference>
<feature type="domain" description="BON" evidence="3">
    <location>
        <begin position="37"/>
        <end position="105"/>
    </location>
</feature>
<keyword evidence="2" id="KW-0472">Membrane</keyword>
<dbReference type="InterPro" id="IPR014004">
    <property type="entry name" value="Transpt-assoc_nodulatn_dom_bac"/>
</dbReference>
<dbReference type="SMART" id="SM00749">
    <property type="entry name" value="BON"/>
    <property type="match status" value="2"/>
</dbReference>
<feature type="transmembrane region" description="Helical" evidence="2">
    <location>
        <begin position="6"/>
        <end position="26"/>
    </location>
</feature>
<protein>
    <recommendedName>
        <fullName evidence="3">BON domain-containing protein</fullName>
    </recommendedName>
</protein>
<dbReference type="PANTHER" id="PTHR34606:SF4">
    <property type="entry name" value="OUTER MEMBRANE LIPOPROTEIN DOLP"/>
    <property type="match status" value="1"/>
</dbReference>
<keyword evidence="2" id="KW-1133">Transmembrane helix</keyword>
<feature type="non-terminal residue" evidence="4">
    <location>
        <position position="1"/>
    </location>
</feature>
<dbReference type="PANTHER" id="PTHR34606">
    <property type="entry name" value="BON DOMAIN-CONTAINING PROTEIN"/>
    <property type="match status" value="1"/>
</dbReference>
<dbReference type="EMBL" id="UINC01039268">
    <property type="protein sequence ID" value="SVB37506.1"/>
    <property type="molecule type" value="Genomic_DNA"/>
</dbReference>
<dbReference type="InterPro" id="IPR051686">
    <property type="entry name" value="Lipoprotein_DolP"/>
</dbReference>
<name>A0A382DG72_9ZZZZ</name>
<sequence length="180" mass="19632">VTVVLSTGGCGIALVTAATVLTIDVVRDRREARTYWDDNKAEMDIRRAVAKDKDIDDENVSVTIWNGVVLLTGEVPSQRNIDTILDIAKSHNHTRQVINRIELAGRTNMTSRANDSWLTARVKTAVAASGTLDATKLKIVTERANVYLMGLVTTAEAAAAVDIVRTVPGVVRVIKVFEYI</sequence>
<reference evidence="4" key="1">
    <citation type="submission" date="2018-05" db="EMBL/GenBank/DDBJ databases">
        <authorList>
            <person name="Lanie J.A."/>
            <person name="Ng W.-L."/>
            <person name="Kazmierczak K.M."/>
            <person name="Andrzejewski T.M."/>
            <person name="Davidsen T.M."/>
            <person name="Wayne K.J."/>
            <person name="Tettelin H."/>
            <person name="Glass J.I."/>
            <person name="Rusch D."/>
            <person name="Podicherti R."/>
            <person name="Tsui H.-C.T."/>
            <person name="Winkler M.E."/>
        </authorList>
    </citation>
    <scope>NUCLEOTIDE SEQUENCE</scope>
</reference>
<keyword evidence="2" id="KW-0812">Transmembrane</keyword>
<dbReference type="PROSITE" id="PS50914">
    <property type="entry name" value="BON"/>
    <property type="match status" value="2"/>
</dbReference>
<organism evidence="4">
    <name type="scientific">marine metagenome</name>
    <dbReference type="NCBI Taxonomy" id="408172"/>
    <lineage>
        <taxon>unclassified sequences</taxon>
        <taxon>metagenomes</taxon>
        <taxon>ecological metagenomes</taxon>
    </lineage>
</organism>
<dbReference type="Pfam" id="PF04972">
    <property type="entry name" value="BON"/>
    <property type="match status" value="2"/>
</dbReference>
<gene>
    <name evidence="4" type="ORF">METZ01_LOCUS190360</name>
</gene>
<dbReference type="Gene3D" id="3.40.1520.20">
    <property type="match status" value="1"/>
</dbReference>
<keyword evidence="1" id="KW-0732">Signal</keyword>
<dbReference type="AlphaFoldDB" id="A0A382DG72"/>